<evidence type="ECO:0000256" key="1">
    <source>
        <dbReference type="ARBA" id="ARBA00008061"/>
    </source>
</evidence>
<dbReference type="AlphaFoldDB" id="A0A7C0VAV3"/>
<dbReference type="PRINTS" id="PR00110">
    <property type="entry name" value="ALPHAAMYLASE"/>
</dbReference>
<dbReference type="Pfam" id="PF00128">
    <property type="entry name" value="Alpha-amylase"/>
    <property type="match status" value="1"/>
</dbReference>
<dbReference type="Gene3D" id="2.60.40.10">
    <property type="entry name" value="Immunoglobulins"/>
    <property type="match status" value="1"/>
</dbReference>
<dbReference type="Pfam" id="PF16561">
    <property type="entry name" value="AMPK1_CBM"/>
    <property type="match status" value="1"/>
</dbReference>
<evidence type="ECO:0000256" key="2">
    <source>
        <dbReference type="RuleBase" id="RU003615"/>
    </source>
</evidence>
<gene>
    <name evidence="4" type="ORF">ENF18_05015</name>
</gene>
<dbReference type="GO" id="GO:0004556">
    <property type="term" value="F:alpha-amylase activity"/>
    <property type="evidence" value="ECO:0007669"/>
    <property type="project" value="InterPro"/>
</dbReference>
<name>A0A7C0VAV3_UNCW3</name>
<proteinExistence type="inferred from homology"/>
<evidence type="ECO:0000259" key="3">
    <source>
        <dbReference type="SMART" id="SM00642"/>
    </source>
</evidence>
<dbReference type="InterPro" id="IPR032640">
    <property type="entry name" value="AMPK1_CBM"/>
</dbReference>
<sequence>MYSLYFLPVFVLIPHKPEKINLSKYFTSPVDSIQILSTDGVDMYPIIEGKIMVQLKGNVGSARINVFSGGDSFVKDMLFVRSKSRKIKFIYRGSGRNVYLAGSFNGWNSNALPMIKTDSGFVAEIQLSPGRYAYKFVVDGKWIQDTNNPLSEDDGYGGRNSVLIVKGGHEFIDDISPFHYRFSFPLSKVYVLDGDRLLDEENYSIKGRDVFLKNIKTDVIRIVGIGRKGEISGPFTFNIKPEPPIGGIMYFLFVDRFFDGDGRNVRKIKDPEVPDIANFMGGDLKGVILKLKDGYFDSLGISILWISPVFLCPEGAYRDALPPHRKFTGYHGYWPVDLYRIDPSFGDMDDLKELVQECHKRGIKVFLDMVLNHVHESSQVYKKHRDWFTSIYLPDGQKNIRLFDEHPFTTWFDEFLPSFDFSKDSVVEYLSSAAKFWIKEVGIDGFRLDAVKHIPHEFWRVLRRRMEVERHVWMIGETISSREKINEWISPSELDGQFDFPLFWVLRDALAGRTGMDRLMQEIVRSQDAFSDGLWVPFMDNHDFGRLVSFINGDLLGNEKELAFVSPPGKPEKKSYHLMKIGFAILYSLPGLPMIYYGDEIGLPGAGDPDNRRMMRFKHDSDEELLLKEVKKLAGLRRKSRALRFGRVVPIKAGNEYMVYMKKYFSEKVVCGFNRGEKDIVVGFKDPFTGKHIKLTIPGEGYRMEEI</sequence>
<dbReference type="SMART" id="SM00642">
    <property type="entry name" value="Aamy"/>
    <property type="match status" value="1"/>
</dbReference>
<dbReference type="InterPro" id="IPR006047">
    <property type="entry name" value="GH13_cat_dom"/>
</dbReference>
<dbReference type="GO" id="GO:0043169">
    <property type="term" value="F:cation binding"/>
    <property type="evidence" value="ECO:0007669"/>
    <property type="project" value="InterPro"/>
</dbReference>
<reference evidence="4" key="1">
    <citation type="journal article" date="2020" name="mSystems">
        <title>Genome- and Community-Level Interaction Insights into Carbon Utilization and Element Cycling Functions of Hydrothermarchaeota in Hydrothermal Sediment.</title>
        <authorList>
            <person name="Zhou Z."/>
            <person name="Liu Y."/>
            <person name="Xu W."/>
            <person name="Pan J."/>
            <person name="Luo Z.H."/>
            <person name="Li M."/>
        </authorList>
    </citation>
    <scope>NUCLEOTIDE SEQUENCE [LARGE SCALE GENOMIC DNA]</scope>
    <source>
        <strain evidence="4">HyVt-102</strain>
    </source>
</reference>
<dbReference type="CDD" id="cd02859">
    <property type="entry name" value="E_set_AMPKbeta_like_N"/>
    <property type="match status" value="1"/>
</dbReference>
<comment type="caution">
    <text evidence="4">The sequence shown here is derived from an EMBL/GenBank/DDBJ whole genome shotgun (WGS) entry which is preliminary data.</text>
</comment>
<dbReference type="SUPFAM" id="SSF81296">
    <property type="entry name" value="E set domains"/>
    <property type="match status" value="1"/>
</dbReference>
<dbReference type="SUPFAM" id="SSF51445">
    <property type="entry name" value="(Trans)glycosidases"/>
    <property type="match status" value="1"/>
</dbReference>
<dbReference type="InterPro" id="IPR013783">
    <property type="entry name" value="Ig-like_fold"/>
</dbReference>
<dbReference type="Proteomes" id="UP000885847">
    <property type="component" value="Unassembled WGS sequence"/>
</dbReference>
<dbReference type="InterPro" id="IPR017853">
    <property type="entry name" value="GH"/>
</dbReference>
<dbReference type="InterPro" id="IPR006046">
    <property type="entry name" value="Alpha_amylase"/>
</dbReference>
<accession>A0A7C0VAV3</accession>
<dbReference type="PANTHER" id="PTHR10357">
    <property type="entry name" value="ALPHA-AMYLASE FAMILY MEMBER"/>
    <property type="match status" value="1"/>
</dbReference>
<dbReference type="Gene3D" id="3.20.20.80">
    <property type="entry name" value="Glycosidases"/>
    <property type="match status" value="1"/>
</dbReference>
<comment type="similarity">
    <text evidence="1 2">Belongs to the glycosyl hydrolase 13 family.</text>
</comment>
<evidence type="ECO:0000313" key="4">
    <source>
        <dbReference type="EMBL" id="HDI83132.1"/>
    </source>
</evidence>
<feature type="domain" description="Glycosyl hydrolase family 13 catalytic" evidence="3">
    <location>
        <begin position="251"/>
        <end position="637"/>
    </location>
</feature>
<dbReference type="EMBL" id="DQWE01000242">
    <property type="protein sequence ID" value="HDI83132.1"/>
    <property type="molecule type" value="Genomic_DNA"/>
</dbReference>
<organism evidence="4">
    <name type="scientific">candidate division WOR-3 bacterium</name>
    <dbReference type="NCBI Taxonomy" id="2052148"/>
    <lineage>
        <taxon>Bacteria</taxon>
        <taxon>Bacteria division WOR-3</taxon>
    </lineage>
</organism>
<dbReference type="GO" id="GO:0005975">
    <property type="term" value="P:carbohydrate metabolic process"/>
    <property type="evidence" value="ECO:0007669"/>
    <property type="project" value="InterPro"/>
</dbReference>
<dbReference type="InterPro" id="IPR014756">
    <property type="entry name" value="Ig_E-set"/>
</dbReference>
<protein>
    <recommendedName>
        <fullName evidence="3">Glycosyl hydrolase family 13 catalytic domain-containing protein</fullName>
    </recommendedName>
</protein>